<dbReference type="CDD" id="cd05254">
    <property type="entry name" value="dTDP_HR_like_SDR_e"/>
    <property type="match status" value="1"/>
</dbReference>
<dbReference type="PROSITE" id="PS00061">
    <property type="entry name" value="ADH_SHORT"/>
    <property type="match status" value="1"/>
</dbReference>
<dbReference type="Pfam" id="PF04321">
    <property type="entry name" value="RmlD_sub_bind"/>
    <property type="match status" value="1"/>
</dbReference>
<gene>
    <name evidence="11" type="primary">rmlD</name>
    <name evidence="11" type="ORF">KOR42_35450</name>
</gene>
<dbReference type="SUPFAM" id="SSF51735">
    <property type="entry name" value="NAD(P)-binding Rossmann-fold domains"/>
    <property type="match status" value="1"/>
</dbReference>
<evidence type="ECO:0000313" key="11">
    <source>
        <dbReference type="EMBL" id="TWT51497.1"/>
    </source>
</evidence>
<evidence type="ECO:0000256" key="1">
    <source>
        <dbReference type="ARBA" id="ARBA00004781"/>
    </source>
</evidence>
<keyword evidence="12" id="KW-1185">Reference proteome</keyword>
<dbReference type="PANTHER" id="PTHR10491:SF4">
    <property type="entry name" value="METHIONINE ADENOSYLTRANSFERASE 2 SUBUNIT BETA"/>
    <property type="match status" value="1"/>
</dbReference>
<evidence type="ECO:0000259" key="10">
    <source>
        <dbReference type="Pfam" id="PF04321"/>
    </source>
</evidence>
<dbReference type="InterPro" id="IPR020904">
    <property type="entry name" value="Sc_DH/Rdtase_CS"/>
</dbReference>
<evidence type="ECO:0000256" key="6">
    <source>
        <dbReference type="ARBA" id="ARBA00030715"/>
    </source>
</evidence>
<evidence type="ECO:0000256" key="3">
    <source>
        <dbReference type="ARBA" id="ARBA00012929"/>
    </source>
</evidence>
<dbReference type="RefSeq" id="WP_146510991.1">
    <property type="nucleotide sequence ID" value="NZ_SIHI01000013.1"/>
</dbReference>
<name>A0A5C5WLJ6_9PLAN</name>
<dbReference type="EC" id="1.1.1.133" evidence="3"/>
<comment type="catalytic activity">
    <reaction evidence="9">
        <text>dTDP-beta-L-rhamnose + NADP(+) = dTDP-4-dehydro-beta-L-rhamnose + NADPH + H(+)</text>
        <dbReference type="Rhea" id="RHEA:21796"/>
        <dbReference type="ChEBI" id="CHEBI:15378"/>
        <dbReference type="ChEBI" id="CHEBI:57510"/>
        <dbReference type="ChEBI" id="CHEBI:57783"/>
        <dbReference type="ChEBI" id="CHEBI:58349"/>
        <dbReference type="ChEBI" id="CHEBI:62830"/>
        <dbReference type="EC" id="1.1.1.133"/>
    </reaction>
</comment>
<comment type="pathway">
    <text evidence="1">Carbohydrate biosynthesis; dTDP-L-rhamnose biosynthesis.</text>
</comment>
<evidence type="ECO:0000256" key="9">
    <source>
        <dbReference type="ARBA" id="ARBA00048200"/>
    </source>
</evidence>
<feature type="domain" description="RmlD-like substrate binding" evidence="10">
    <location>
        <begin position="1"/>
        <end position="281"/>
    </location>
</feature>
<evidence type="ECO:0000256" key="7">
    <source>
        <dbReference type="ARBA" id="ARBA00033299"/>
    </source>
</evidence>
<dbReference type="OrthoDB" id="9803892at2"/>
<protein>
    <recommendedName>
        <fullName evidence="4">dTDP-4-dehydrorhamnose reductase</fullName>
        <ecNumber evidence="3">1.1.1.133</ecNumber>
    </recommendedName>
    <alternativeName>
        <fullName evidence="7">dTDP-4-keto-L-rhamnose reductase</fullName>
    </alternativeName>
    <alternativeName>
        <fullName evidence="6">dTDP-6-deoxy-L-lyxo-4-hexulose reductase</fullName>
    </alternativeName>
    <alternativeName>
        <fullName evidence="8">dTDP-6-deoxy-L-mannose dehydrogenase</fullName>
    </alternativeName>
    <alternativeName>
        <fullName evidence="5">dTDP-L-rhamnose synthase</fullName>
    </alternativeName>
</protein>
<dbReference type="AlphaFoldDB" id="A0A5C5WLJ6"/>
<dbReference type="Proteomes" id="UP000317243">
    <property type="component" value="Unassembled WGS sequence"/>
</dbReference>
<dbReference type="EMBL" id="SIHI01000013">
    <property type="protein sequence ID" value="TWT51497.1"/>
    <property type="molecule type" value="Genomic_DNA"/>
</dbReference>
<dbReference type="Gene3D" id="3.90.25.10">
    <property type="entry name" value="UDP-galactose 4-epimerase, domain 1"/>
    <property type="match status" value="1"/>
</dbReference>
<dbReference type="NCBIfam" id="TIGR01214">
    <property type="entry name" value="rmlD"/>
    <property type="match status" value="1"/>
</dbReference>
<comment type="similarity">
    <text evidence="2">Belongs to the dTDP-4-dehydrorhamnose reductase family.</text>
</comment>
<sequence length="290" mass="31309">MSVVVFGCRGQLGTELCEQLGTSAVGFGHSEVEITNPESVAECLDRVRPSVVINAAAYNKVDLAEDEPEVAYQGNAIGPRVLAMECAARNLPLVHVSSDYVFGGRSESNAWTEEDLPFPNSAYSTSKLAGEFFVRSLCPKHYVVRTCGLYGKAARAGAGKGNFVETMLRLGQERDELRVVVDQNCTPTSAADLASWIIALSETSDYGLYHGTNSGATTWADFATEIFSLTGLPTKVIPIPSSEYPTKAARPRQSVLNSHALSKAIGQELRPWQTALAEYLEVRKLELASA</sequence>
<dbReference type="InterPro" id="IPR005913">
    <property type="entry name" value="dTDP_dehydrorham_reduct"/>
</dbReference>
<accession>A0A5C5WLJ6</accession>
<organism evidence="11 12">
    <name type="scientific">Thalassoglobus neptunius</name>
    <dbReference type="NCBI Taxonomy" id="1938619"/>
    <lineage>
        <taxon>Bacteria</taxon>
        <taxon>Pseudomonadati</taxon>
        <taxon>Planctomycetota</taxon>
        <taxon>Planctomycetia</taxon>
        <taxon>Planctomycetales</taxon>
        <taxon>Planctomycetaceae</taxon>
        <taxon>Thalassoglobus</taxon>
    </lineage>
</organism>
<proteinExistence type="inferred from homology"/>
<dbReference type="InterPro" id="IPR029903">
    <property type="entry name" value="RmlD-like-bd"/>
</dbReference>
<evidence type="ECO:0000256" key="2">
    <source>
        <dbReference type="ARBA" id="ARBA00010944"/>
    </source>
</evidence>
<keyword evidence="11" id="KW-0560">Oxidoreductase</keyword>
<evidence type="ECO:0000313" key="12">
    <source>
        <dbReference type="Proteomes" id="UP000317243"/>
    </source>
</evidence>
<evidence type="ECO:0000256" key="8">
    <source>
        <dbReference type="ARBA" id="ARBA00033463"/>
    </source>
</evidence>
<reference evidence="11 12" key="1">
    <citation type="submission" date="2019-02" db="EMBL/GenBank/DDBJ databases">
        <title>Deep-cultivation of Planctomycetes and their phenomic and genomic characterization uncovers novel biology.</title>
        <authorList>
            <person name="Wiegand S."/>
            <person name="Jogler M."/>
            <person name="Boedeker C."/>
            <person name="Pinto D."/>
            <person name="Vollmers J."/>
            <person name="Rivas-Marin E."/>
            <person name="Kohn T."/>
            <person name="Peeters S.H."/>
            <person name="Heuer A."/>
            <person name="Rast P."/>
            <person name="Oberbeckmann S."/>
            <person name="Bunk B."/>
            <person name="Jeske O."/>
            <person name="Meyerdierks A."/>
            <person name="Storesund J.E."/>
            <person name="Kallscheuer N."/>
            <person name="Luecker S."/>
            <person name="Lage O.M."/>
            <person name="Pohl T."/>
            <person name="Merkel B.J."/>
            <person name="Hornburger P."/>
            <person name="Mueller R.-W."/>
            <person name="Bruemmer F."/>
            <person name="Labrenz M."/>
            <person name="Spormann A.M."/>
            <person name="Op Den Camp H."/>
            <person name="Overmann J."/>
            <person name="Amann R."/>
            <person name="Jetten M.S.M."/>
            <person name="Mascher T."/>
            <person name="Medema M.H."/>
            <person name="Devos D.P."/>
            <person name="Kaster A.-K."/>
            <person name="Ovreas L."/>
            <person name="Rohde M."/>
            <person name="Galperin M.Y."/>
            <person name="Jogler C."/>
        </authorList>
    </citation>
    <scope>NUCLEOTIDE SEQUENCE [LARGE SCALE GENOMIC DNA]</scope>
    <source>
        <strain evidence="11 12">KOR42</strain>
    </source>
</reference>
<comment type="caution">
    <text evidence="11">The sequence shown here is derived from an EMBL/GenBank/DDBJ whole genome shotgun (WGS) entry which is preliminary data.</text>
</comment>
<evidence type="ECO:0000256" key="5">
    <source>
        <dbReference type="ARBA" id="ARBA00029600"/>
    </source>
</evidence>
<evidence type="ECO:0000256" key="4">
    <source>
        <dbReference type="ARBA" id="ARBA00017099"/>
    </source>
</evidence>
<dbReference type="PANTHER" id="PTHR10491">
    <property type="entry name" value="DTDP-4-DEHYDRORHAMNOSE REDUCTASE"/>
    <property type="match status" value="1"/>
</dbReference>
<dbReference type="Gene3D" id="3.40.50.720">
    <property type="entry name" value="NAD(P)-binding Rossmann-like Domain"/>
    <property type="match status" value="1"/>
</dbReference>
<dbReference type="GO" id="GO:0008831">
    <property type="term" value="F:dTDP-4-dehydrorhamnose reductase activity"/>
    <property type="evidence" value="ECO:0007669"/>
    <property type="project" value="UniProtKB-EC"/>
</dbReference>
<dbReference type="InterPro" id="IPR036291">
    <property type="entry name" value="NAD(P)-bd_dom_sf"/>
</dbReference>